<dbReference type="Proteomes" id="UP001600888">
    <property type="component" value="Unassembled WGS sequence"/>
</dbReference>
<evidence type="ECO:0000313" key="3">
    <source>
        <dbReference type="Proteomes" id="UP001600888"/>
    </source>
</evidence>
<evidence type="ECO:0000256" key="1">
    <source>
        <dbReference type="SAM" id="MobiDB-lite"/>
    </source>
</evidence>
<proteinExistence type="predicted"/>
<sequence>MNAPAVFTIYFFPKLFQITTSSPIHHSHRQRQLHKMPIEVLAAIGTTVSVLNGTFALGKQFFDLYTAPDEIRTAIEQLALVQGQLQYARDLRDQRFPDKTSPEFGTNTRLIQSQIAIKSVADGIRRCEGMLVAVDDKGLAKKAAKDSVPVVDRFKWVMGNKVGFRDLYLMLTNPLLMLLQSINFLENLPHGDGAPPRYRESTPIDESFLSPMQRWSGRGKSVDLPRGGVKGIVTSSRTAKLDDDGVVQRASSLPPNDTSPKPPQRARKKTLIAVDPPNHKSRRSCELAEANEIYIERVKRQRQGSR</sequence>
<evidence type="ECO:0008006" key="4">
    <source>
        <dbReference type="Google" id="ProtNLM"/>
    </source>
</evidence>
<feature type="compositionally biased region" description="Polar residues" evidence="1">
    <location>
        <begin position="249"/>
        <end position="259"/>
    </location>
</feature>
<reference evidence="2 3" key="1">
    <citation type="submission" date="2024-03" db="EMBL/GenBank/DDBJ databases">
        <title>A high-quality draft genome sequence of Diaporthe vaccinii, a causative agent of upright dieback and viscid rot disease in cranberry plants.</title>
        <authorList>
            <person name="Sarrasin M."/>
            <person name="Lang B.F."/>
            <person name="Burger G."/>
        </authorList>
    </citation>
    <scope>NUCLEOTIDE SEQUENCE [LARGE SCALE GENOMIC DNA]</scope>
    <source>
        <strain evidence="2 3">IS7</strain>
    </source>
</reference>
<evidence type="ECO:0000313" key="2">
    <source>
        <dbReference type="EMBL" id="KAL2284653.1"/>
    </source>
</evidence>
<gene>
    <name evidence="2" type="ORF">FJTKL_08751</name>
</gene>
<organism evidence="2 3">
    <name type="scientific">Diaporthe vaccinii</name>
    <dbReference type="NCBI Taxonomy" id="105482"/>
    <lineage>
        <taxon>Eukaryota</taxon>
        <taxon>Fungi</taxon>
        <taxon>Dikarya</taxon>
        <taxon>Ascomycota</taxon>
        <taxon>Pezizomycotina</taxon>
        <taxon>Sordariomycetes</taxon>
        <taxon>Sordariomycetidae</taxon>
        <taxon>Diaporthales</taxon>
        <taxon>Diaporthaceae</taxon>
        <taxon>Diaporthe</taxon>
        <taxon>Diaporthe eres species complex</taxon>
    </lineage>
</organism>
<feature type="region of interest" description="Disordered" evidence="1">
    <location>
        <begin position="214"/>
        <end position="285"/>
    </location>
</feature>
<accession>A0ABR4EQF0</accession>
<name>A0ABR4EQF0_9PEZI</name>
<comment type="caution">
    <text evidence="2">The sequence shown here is derived from an EMBL/GenBank/DDBJ whole genome shotgun (WGS) entry which is preliminary data.</text>
</comment>
<dbReference type="EMBL" id="JBAWTH010000035">
    <property type="protein sequence ID" value="KAL2284653.1"/>
    <property type="molecule type" value="Genomic_DNA"/>
</dbReference>
<keyword evidence="3" id="KW-1185">Reference proteome</keyword>
<protein>
    <recommendedName>
        <fullName evidence="4">Fungal N-terminal domain-containing protein</fullName>
    </recommendedName>
</protein>